<keyword evidence="8" id="KW-0964">Secreted</keyword>
<evidence type="ECO:0000256" key="9">
    <source>
        <dbReference type="ARBA" id="ARBA00022620"/>
    </source>
</evidence>
<evidence type="ECO:0000256" key="1">
    <source>
        <dbReference type="ARBA" id="ARBA00004371"/>
    </source>
</evidence>
<sequence>MDITDSLVKGGVSIIHQIHEGKHQYEVDSVIKLKKANAGKPFVRKGDRLMQINGVTLQDIIPEELAEMLAQGNPMLVKNKSLHTCPDEDALYPVSKETTLLRFSLEMRREEDLGDDERKPTEQGWEGGDRDDKVCQSENGDVGQKGDLLIIAMMNTSVTVVKGRACDNGSSCLCCSGKGCTINEVVMVAESSVVTLVPRGGGCSSFKQEKKMANISLEHAASNKYIRSFCTQNRPYVSPNPEKITIYSYKAEVTARQAQGTPVALNFSDSNCFLKCCKDGDKVLLKVEACEKQKLKKICQNDATGLSFIFYMTSTKTKERKFESALCLGWFIHIVNSDKLEMVTPSGQADDPSFFFIIQK</sequence>
<reference evidence="14" key="3">
    <citation type="submission" date="2025-09" db="UniProtKB">
        <authorList>
            <consortium name="Ensembl"/>
        </authorList>
    </citation>
    <scope>IDENTIFICATION</scope>
</reference>
<dbReference type="SUPFAM" id="SSF50353">
    <property type="entry name" value="Cytokine"/>
    <property type="match status" value="1"/>
</dbReference>
<dbReference type="GO" id="GO:0042119">
    <property type="term" value="P:neutrophil activation"/>
    <property type="evidence" value="ECO:0007669"/>
    <property type="project" value="TreeGrafter"/>
</dbReference>
<dbReference type="PANTHER" id="PTHR10078:SF30">
    <property type="entry name" value="INTERLEUKIN-1 BETA"/>
    <property type="match status" value="1"/>
</dbReference>
<comment type="subcellular location">
    <subcellularLocation>
        <location evidence="2">Cytoplasm</location>
        <location evidence="2">Cytosol</location>
    </subcellularLocation>
    <subcellularLocation>
        <location evidence="1">Lysosome</location>
    </subcellularLocation>
    <subcellularLocation>
        <location evidence="3">Secreted</location>
        <location evidence="3">Extracellular exosome</location>
    </subcellularLocation>
</comment>
<accession>A0A667X0L3</accession>
<dbReference type="GO" id="GO:0001660">
    <property type="term" value="P:fever generation"/>
    <property type="evidence" value="ECO:0007669"/>
    <property type="project" value="UniProtKB-KW"/>
</dbReference>
<dbReference type="PANTHER" id="PTHR10078">
    <property type="entry name" value="INTERLEUKIN-1 FAMILY MEMBER"/>
    <property type="match status" value="1"/>
</dbReference>
<keyword evidence="11" id="KW-0458">Lysosome</keyword>
<dbReference type="GO" id="GO:0071222">
    <property type="term" value="P:cellular response to lipopolysaccharide"/>
    <property type="evidence" value="ECO:0007669"/>
    <property type="project" value="TreeGrafter"/>
</dbReference>
<dbReference type="InterPro" id="IPR000975">
    <property type="entry name" value="IL-1_fam"/>
</dbReference>
<protein>
    <recommendedName>
        <fullName evidence="5">Interleukin-1 beta</fullName>
    </recommendedName>
</protein>
<dbReference type="GO" id="GO:0006955">
    <property type="term" value="P:immune response"/>
    <property type="evidence" value="ECO:0007669"/>
    <property type="project" value="InterPro"/>
</dbReference>
<evidence type="ECO:0000256" key="6">
    <source>
        <dbReference type="ARBA" id="ARBA00022490"/>
    </source>
</evidence>
<evidence type="ECO:0000313" key="15">
    <source>
        <dbReference type="Proteomes" id="UP000472263"/>
    </source>
</evidence>
<evidence type="ECO:0000256" key="10">
    <source>
        <dbReference type="ARBA" id="ARBA00023198"/>
    </source>
</evidence>
<evidence type="ECO:0000256" key="5">
    <source>
        <dbReference type="ARBA" id="ARBA00014702"/>
    </source>
</evidence>
<evidence type="ECO:0000256" key="7">
    <source>
        <dbReference type="ARBA" id="ARBA00022514"/>
    </source>
</evidence>
<name>A0A667X0L3_9TELE</name>
<evidence type="ECO:0000313" key="14">
    <source>
        <dbReference type="Ensembl" id="ENSMMDP00005008712.1"/>
    </source>
</evidence>
<dbReference type="AlphaFoldDB" id="A0A667X0L3"/>
<keyword evidence="6" id="KW-0963">Cytoplasm</keyword>
<keyword evidence="15" id="KW-1185">Reference proteome</keyword>
<dbReference type="GO" id="GO:0051781">
    <property type="term" value="P:positive regulation of cell division"/>
    <property type="evidence" value="ECO:0007669"/>
    <property type="project" value="UniProtKB-KW"/>
</dbReference>
<gene>
    <name evidence="14" type="primary">LOC115355684</name>
</gene>
<evidence type="ECO:0000256" key="8">
    <source>
        <dbReference type="ARBA" id="ARBA00022525"/>
    </source>
</evidence>
<evidence type="ECO:0000256" key="2">
    <source>
        <dbReference type="ARBA" id="ARBA00004514"/>
    </source>
</evidence>
<evidence type="ECO:0000256" key="13">
    <source>
        <dbReference type="SAM" id="MobiDB-lite"/>
    </source>
</evidence>
<dbReference type="GO" id="GO:0005615">
    <property type="term" value="C:extracellular space"/>
    <property type="evidence" value="ECO:0007669"/>
    <property type="project" value="UniProtKB-KW"/>
</dbReference>
<dbReference type="CDD" id="cd00100">
    <property type="entry name" value="beta-trefoil_IL1"/>
    <property type="match status" value="1"/>
</dbReference>
<evidence type="ECO:0000256" key="12">
    <source>
        <dbReference type="ARBA" id="ARBA00023246"/>
    </source>
</evidence>
<dbReference type="GO" id="GO:1901222">
    <property type="term" value="P:regulation of non-canonical NF-kappaB signal transduction"/>
    <property type="evidence" value="ECO:0007669"/>
    <property type="project" value="TreeGrafter"/>
</dbReference>
<organism evidence="14 15">
    <name type="scientific">Myripristis murdjan</name>
    <name type="common">pinecone soldierfish</name>
    <dbReference type="NCBI Taxonomy" id="586833"/>
    <lineage>
        <taxon>Eukaryota</taxon>
        <taxon>Metazoa</taxon>
        <taxon>Chordata</taxon>
        <taxon>Craniata</taxon>
        <taxon>Vertebrata</taxon>
        <taxon>Euteleostomi</taxon>
        <taxon>Actinopterygii</taxon>
        <taxon>Neopterygii</taxon>
        <taxon>Teleostei</taxon>
        <taxon>Neoteleostei</taxon>
        <taxon>Acanthomorphata</taxon>
        <taxon>Holocentriformes</taxon>
        <taxon>Holocentridae</taxon>
        <taxon>Myripristis</taxon>
    </lineage>
</organism>
<keyword evidence="7" id="KW-0202">Cytokine</keyword>
<dbReference type="GeneTree" id="ENSGT00390000016316"/>
<dbReference type="GO" id="GO:0005125">
    <property type="term" value="F:cytokine activity"/>
    <property type="evidence" value="ECO:0007669"/>
    <property type="project" value="UniProtKB-KW"/>
</dbReference>
<reference evidence="14" key="2">
    <citation type="submission" date="2025-08" db="UniProtKB">
        <authorList>
            <consortium name="Ensembl"/>
        </authorList>
    </citation>
    <scope>IDENTIFICATION</scope>
</reference>
<dbReference type="Ensembl" id="ENSMMDT00005008955.1">
    <property type="protein sequence ID" value="ENSMMDP00005008712.1"/>
    <property type="gene ID" value="ENSMMDG00005004794.1"/>
</dbReference>
<keyword evidence="10" id="KW-0395">Inflammatory response</keyword>
<evidence type="ECO:0000256" key="11">
    <source>
        <dbReference type="ARBA" id="ARBA00023228"/>
    </source>
</evidence>
<dbReference type="GO" id="GO:0010628">
    <property type="term" value="P:positive regulation of gene expression"/>
    <property type="evidence" value="ECO:0007669"/>
    <property type="project" value="TreeGrafter"/>
</dbReference>
<proteinExistence type="inferred from homology"/>
<dbReference type="GO" id="GO:0005829">
    <property type="term" value="C:cytosol"/>
    <property type="evidence" value="ECO:0007669"/>
    <property type="project" value="UniProtKB-SubCell"/>
</dbReference>
<dbReference type="Gene3D" id="2.80.10.50">
    <property type="match status" value="1"/>
</dbReference>
<reference evidence="14" key="1">
    <citation type="submission" date="2019-06" db="EMBL/GenBank/DDBJ databases">
        <authorList>
            <consortium name="Wellcome Sanger Institute Data Sharing"/>
        </authorList>
    </citation>
    <scope>NUCLEOTIDE SEQUENCE [LARGE SCALE GENOMIC DNA]</scope>
</reference>
<dbReference type="GO" id="GO:0048246">
    <property type="term" value="P:macrophage chemotaxis"/>
    <property type="evidence" value="ECO:0007669"/>
    <property type="project" value="TreeGrafter"/>
</dbReference>
<dbReference type="InterPro" id="IPR008996">
    <property type="entry name" value="IL1/FGF"/>
</dbReference>
<dbReference type="GO" id="GO:0005764">
    <property type="term" value="C:lysosome"/>
    <property type="evidence" value="ECO:0007669"/>
    <property type="project" value="UniProtKB-SubCell"/>
</dbReference>
<feature type="region of interest" description="Disordered" evidence="13">
    <location>
        <begin position="110"/>
        <end position="139"/>
    </location>
</feature>
<keyword evidence="9" id="KW-0666">Pyrogen</keyword>
<dbReference type="Pfam" id="PF00340">
    <property type="entry name" value="IL1"/>
    <property type="match status" value="1"/>
</dbReference>
<evidence type="ECO:0000256" key="3">
    <source>
        <dbReference type="ARBA" id="ARBA00004550"/>
    </source>
</evidence>
<dbReference type="Proteomes" id="UP000472263">
    <property type="component" value="Chromosome 3"/>
</dbReference>
<feature type="compositionally biased region" description="Basic and acidic residues" evidence="13">
    <location>
        <begin position="110"/>
        <end position="135"/>
    </location>
</feature>
<evidence type="ECO:0000256" key="4">
    <source>
        <dbReference type="ARBA" id="ARBA00010448"/>
    </source>
</evidence>
<dbReference type="GO" id="GO:0019221">
    <property type="term" value="P:cytokine-mediated signaling pathway"/>
    <property type="evidence" value="ECO:0007669"/>
    <property type="project" value="TreeGrafter"/>
</dbReference>
<comment type="similarity">
    <text evidence="4">Belongs to the IL-1 family.</text>
</comment>
<keyword evidence="12" id="KW-0497">Mitogen</keyword>